<evidence type="ECO:0000259" key="1">
    <source>
        <dbReference type="Pfam" id="PF00501"/>
    </source>
</evidence>
<gene>
    <name evidence="3" type="ORF">GCM10008111_19210</name>
</gene>
<dbReference type="InterPro" id="IPR000873">
    <property type="entry name" value="AMP-dep_synth/lig_dom"/>
</dbReference>
<accession>A0ABQ2WMW3</accession>
<dbReference type="Proteomes" id="UP000634667">
    <property type="component" value="Unassembled WGS sequence"/>
</dbReference>
<feature type="domain" description="AMP-dependent synthetase/ligase" evidence="1">
    <location>
        <begin position="101"/>
        <end position="259"/>
    </location>
</feature>
<dbReference type="Gene3D" id="3.30.300.30">
    <property type="match status" value="1"/>
</dbReference>
<dbReference type="Pfam" id="PF00501">
    <property type="entry name" value="AMP-binding"/>
    <property type="match status" value="1"/>
</dbReference>
<dbReference type="CDD" id="cd04433">
    <property type="entry name" value="AFD_class_I"/>
    <property type="match status" value="1"/>
</dbReference>
<dbReference type="InterPro" id="IPR020845">
    <property type="entry name" value="AMP-binding_CS"/>
</dbReference>
<dbReference type="InterPro" id="IPR025110">
    <property type="entry name" value="AMP-bd_C"/>
</dbReference>
<dbReference type="InterPro" id="IPR045851">
    <property type="entry name" value="AMP-bd_C_sf"/>
</dbReference>
<evidence type="ECO:0000313" key="3">
    <source>
        <dbReference type="EMBL" id="GGW63325.1"/>
    </source>
</evidence>
<dbReference type="PANTHER" id="PTHR43201:SF32">
    <property type="entry name" value="2-SUCCINYLBENZOATE--COA LIGASE, CHLOROPLASTIC_PEROXISOMAL"/>
    <property type="match status" value="1"/>
</dbReference>
<organism evidence="3 4">
    <name type="scientific">Alishewanella tabrizica</name>
    <dbReference type="NCBI Taxonomy" id="671278"/>
    <lineage>
        <taxon>Bacteria</taxon>
        <taxon>Pseudomonadati</taxon>
        <taxon>Pseudomonadota</taxon>
        <taxon>Gammaproteobacteria</taxon>
        <taxon>Alteromonadales</taxon>
        <taxon>Alteromonadaceae</taxon>
        <taxon>Alishewanella</taxon>
    </lineage>
</organism>
<evidence type="ECO:0000313" key="4">
    <source>
        <dbReference type="Proteomes" id="UP000634667"/>
    </source>
</evidence>
<dbReference type="Pfam" id="PF13193">
    <property type="entry name" value="AMP-binding_C"/>
    <property type="match status" value="1"/>
</dbReference>
<reference evidence="4" key="1">
    <citation type="journal article" date="2019" name="Int. J. Syst. Evol. Microbiol.">
        <title>The Global Catalogue of Microorganisms (GCM) 10K type strain sequencing project: providing services to taxonomists for standard genome sequencing and annotation.</title>
        <authorList>
            <consortium name="The Broad Institute Genomics Platform"/>
            <consortium name="The Broad Institute Genome Sequencing Center for Infectious Disease"/>
            <person name="Wu L."/>
            <person name="Ma J."/>
        </authorList>
    </citation>
    <scope>NUCLEOTIDE SEQUENCE [LARGE SCALE GENOMIC DNA]</scope>
    <source>
        <strain evidence="4">KCTC 23723</strain>
    </source>
</reference>
<comment type="caution">
    <text evidence="3">The sequence shown here is derived from an EMBL/GenBank/DDBJ whole genome shotgun (WGS) entry which is preliminary data.</text>
</comment>
<feature type="domain" description="AMP-binding enzyme C-terminal" evidence="2">
    <location>
        <begin position="344"/>
        <end position="421"/>
    </location>
</feature>
<dbReference type="PANTHER" id="PTHR43201">
    <property type="entry name" value="ACYL-COA SYNTHETASE"/>
    <property type="match status" value="1"/>
</dbReference>
<dbReference type="InterPro" id="IPR042099">
    <property type="entry name" value="ANL_N_sf"/>
</dbReference>
<dbReference type="EMBL" id="BMYR01000007">
    <property type="protein sequence ID" value="GGW63325.1"/>
    <property type="molecule type" value="Genomic_DNA"/>
</dbReference>
<name>A0ABQ2WMW3_9ALTE</name>
<evidence type="ECO:0000259" key="2">
    <source>
        <dbReference type="Pfam" id="PF13193"/>
    </source>
</evidence>
<dbReference type="PROSITE" id="PS00455">
    <property type="entry name" value="AMP_BINDING"/>
    <property type="match status" value="1"/>
</dbReference>
<protein>
    <submittedName>
        <fullName evidence="3">Uncharacterized protein</fullName>
    </submittedName>
</protein>
<keyword evidence="4" id="KW-1185">Reference proteome</keyword>
<proteinExistence type="predicted"/>
<dbReference type="RefSeq" id="WP_189482928.1">
    <property type="nucleotide sequence ID" value="NZ_BMYR01000007.1"/>
</dbReference>
<dbReference type="SUPFAM" id="SSF56801">
    <property type="entry name" value="Acetyl-CoA synthetase-like"/>
    <property type="match status" value="1"/>
</dbReference>
<dbReference type="Gene3D" id="3.40.50.12780">
    <property type="entry name" value="N-terminal domain of ligase-like"/>
    <property type="match status" value="1"/>
</dbReference>
<sequence length="433" mass="47182">MNLLQRLQQANYNSTAISAGADISYPQLVAQAVQLRQQYPALQHHAIALSYTDLSTFTCDLLAFDGWCRALYLLPDNNLELPEQVIRWPENTSTAPITATATATPIAETTLWYLATSGTTGTPKWIAHSFTSLSRAAKASVQSAALHWALCYQPSRFAGLQVLLQSLLSGAVITDCNSGDAQQRFNLMQQYSVNAVSATPSLWRQLLMTAQINALPLQQITLGGEITDQPLLDTLAALFPTARLLHIYASTEAGVGFAVADKRAGFPASWLNQCHSNLLLKIDAKQHLWLKPPQLPDTRLASAVDSDGYLDSGDLVTIVQDRVVFLGRASGVINVGGNKVHPEQVEQVLLQYPAVRQAKVYAKTSSVIGQLVIADIVVDTGTDSKTLQAQLVQHCQQQLERYQLPARFNIVSSLATNATGKLSRKADVKEPHE</sequence>